<accession>A0ABT7QUY7</accession>
<dbReference type="SUPFAM" id="SSF55785">
    <property type="entry name" value="PYP-like sensor domain (PAS domain)"/>
    <property type="match status" value="1"/>
</dbReference>
<sequence>MQRPTPKNEQITLDPKRYIVSKTDPKGVITYGNDYFVEISGYKEAELIGKPHNIIRHPDMPKVVFKLMWDRIQKGQAIMAVVKNMAKDGRYYWVVTEFESKKDKLTNEITGYTAFRKAASKNAVKVIEPIYQKLLEIEAQSGLEASEQYLIGFLEEKNQSYDEFIDQVVGNNGIFKLFFAAMKKLFG</sequence>
<dbReference type="CDD" id="cd00130">
    <property type="entry name" value="PAS"/>
    <property type="match status" value="1"/>
</dbReference>
<evidence type="ECO:0000259" key="1">
    <source>
        <dbReference type="PROSITE" id="PS50112"/>
    </source>
</evidence>
<keyword evidence="3" id="KW-1185">Reference proteome</keyword>
<comment type="caution">
    <text evidence="2">The sequence shown here is derived from an EMBL/GenBank/DDBJ whole genome shotgun (WGS) entry which is preliminary data.</text>
</comment>
<dbReference type="InterPro" id="IPR035965">
    <property type="entry name" value="PAS-like_dom_sf"/>
</dbReference>
<gene>
    <name evidence="2" type="ORF">PGH07_00525</name>
</gene>
<feature type="domain" description="PAS" evidence="1">
    <location>
        <begin position="24"/>
        <end position="75"/>
    </location>
</feature>
<dbReference type="Gene3D" id="3.30.450.20">
    <property type="entry name" value="PAS domain"/>
    <property type="match status" value="1"/>
</dbReference>
<reference evidence="2" key="1">
    <citation type="submission" date="2023-01" db="EMBL/GenBank/DDBJ databases">
        <title>Sulfurovum sp. zt1-1 genome assembly.</title>
        <authorList>
            <person name="Wang J."/>
        </authorList>
    </citation>
    <scope>NUCLEOTIDE SEQUENCE</scope>
    <source>
        <strain evidence="2">Zt1-1</strain>
    </source>
</reference>
<dbReference type="PROSITE" id="PS50112">
    <property type="entry name" value="PAS"/>
    <property type="match status" value="1"/>
</dbReference>
<dbReference type="Proteomes" id="UP001169069">
    <property type="component" value="Unassembled WGS sequence"/>
</dbReference>
<protein>
    <submittedName>
        <fullName evidence="2">PAS domain-containing protein</fullName>
    </submittedName>
</protein>
<dbReference type="InterPro" id="IPR013655">
    <property type="entry name" value="PAS_fold_3"/>
</dbReference>
<evidence type="ECO:0000313" key="3">
    <source>
        <dbReference type="Proteomes" id="UP001169069"/>
    </source>
</evidence>
<organism evidence="2 3">
    <name type="scientific">Sulfurovum zhangzhouensis</name>
    <dbReference type="NCBI Taxonomy" id="3019067"/>
    <lineage>
        <taxon>Bacteria</taxon>
        <taxon>Pseudomonadati</taxon>
        <taxon>Campylobacterota</taxon>
        <taxon>Epsilonproteobacteria</taxon>
        <taxon>Campylobacterales</taxon>
        <taxon>Sulfurovaceae</taxon>
        <taxon>Sulfurovum</taxon>
    </lineage>
</organism>
<name>A0ABT7QUY7_9BACT</name>
<dbReference type="InterPro" id="IPR000014">
    <property type="entry name" value="PAS"/>
</dbReference>
<evidence type="ECO:0000313" key="2">
    <source>
        <dbReference type="EMBL" id="MDM5270657.1"/>
    </source>
</evidence>
<dbReference type="Pfam" id="PF08447">
    <property type="entry name" value="PAS_3"/>
    <property type="match status" value="1"/>
</dbReference>
<proteinExistence type="predicted"/>
<dbReference type="EMBL" id="JAQIBD010000001">
    <property type="protein sequence ID" value="MDM5270657.1"/>
    <property type="molecule type" value="Genomic_DNA"/>
</dbReference>
<dbReference type="RefSeq" id="WP_289411934.1">
    <property type="nucleotide sequence ID" value="NZ_JAQIBD010000001.1"/>
</dbReference>
<dbReference type="NCBIfam" id="TIGR00229">
    <property type="entry name" value="sensory_box"/>
    <property type="match status" value="1"/>
</dbReference>